<comment type="caution">
    <text evidence="1">The sequence shown here is derived from an EMBL/GenBank/DDBJ whole genome shotgun (WGS) entry which is preliminary data.</text>
</comment>
<proteinExistence type="predicted"/>
<name>X0WZY4_9ZZZZ</name>
<sequence length="149" mass="16713">DEVEVTTDITSGEYVVPAAYVEVDGTRGKNGTMDLVERTNAGTTKLYDRKNKTFNLGLGATIYLDVVIEVLYAEMPQVFRHYVMVKAARLFVDRVVGDQGAHVYSLQDEQRAKMAVEKSNSRSADHNMLTGNHSVFRIVNRRAPLDRMS</sequence>
<dbReference type="InterPro" id="IPR033767">
    <property type="entry name" value="Tail_Gp11"/>
</dbReference>
<protein>
    <submittedName>
        <fullName evidence="1">Uncharacterized protein</fullName>
    </submittedName>
</protein>
<accession>X0WZY4</accession>
<gene>
    <name evidence="1" type="ORF">S01H1_65366</name>
</gene>
<evidence type="ECO:0000313" key="1">
    <source>
        <dbReference type="EMBL" id="GAG36494.1"/>
    </source>
</evidence>
<reference evidence="1" key="1">
    <citation type="journal article" date="2014" name="Front. Microbiol.">
        <title>High frequency of phylogenetically diverse reductive dehalogenase-homologous genes in deep subseafloor sedimentary metagenomes.</title>
        <authorList>
            <person name="Kawai M."/>
            <person name="Futagami T."/>
            <person name="Toyoda A."/>
            <person name="Takaki Y."/>
            <person name="Nishi S."/>
            <person name="Hori S."/>
            <person name="Arai W."/>
            <person name="Tsubouchi T."/>
            <person name="Morono Y."/>
            <person name="Uchiyama I."/>
            <person name="Ito T."/>
            <person name="Fujiyama A."/>
            <person name="Inagaki F."/>
            <person name="Takami H."/>
        </authorList>
    </citation>
    <scope>NUCLEOTIDE SEQUENCE</scope>
    <source>
        <strain evidence="1">Expedition CK06-06</strain>
    </source>
</reference>
<dbReference type="EMBL" id="BARS01043144">
    <property type="protein sequence ID" value="GAG36494.1"/>
    <property type="molecule type" value="Genomic_DNA"/>
</dbReference>
<feature type="non-terminal residue" evidence="1">
    <location>
        <position position="1"/>
    </location>
</feature>
<dbReference type="Pfam" id="PF17212">
    <property type="entry name" value="Tube"/>
    <property type="match status" value="1"/>
</dbReference>
<organism evidence="1">
    <name type="scientific">marine sediment metagenome</name>
    <dbReference type="NCBI Taxonomy" id="412755"/>
    <lineage>
        <taxon>unclassified sequences</taxon>
        <taxon>metagenomes</taxon>
        <taxon>ecological metagenomes</taxon>
    </lineage>
</organism>
<dbReference type="AlphaFoldDB" id="X0WZY4"/>